<dbReference type="EMBL" id="JACJSI010000084">
    <property type="protein sequence ID" value="MBD2533186.1"/>
    <property type="molecule type" value="Genomic_DNA"/>
</dbReference>
<organism evidence="1 2">
    <name type="scientific">Nostoc flagelliforme FACHB-838</name>
    <dbReference type="NCBI Taxonomy" id="2692904"/>
    <lineage>
        <taxon>Bacteria</taxon>
        <taxon>Bacillati</taxon>
        <taxon>Cyanobacteriota</taxon>
        <taxon>Cyanophyceae</taxon>
        <taxon>Nostocales</taxon>
        <taxon>Nostocaceae</taxon>
        <taxon>Nostoc</taxon>
    </lineage>
</organism>
<comment type="caution">
    <text evidence="1">The sequence shown here is derived from an EMBL/GenBank/DDBJ whole genome shotgun (WGS) entry which is preliminary data.</text>
</comment>
<gene>
    <name evidence="1" type="ORF">H6G97_27885</name>
</gene>
<name>A0ABR8DWD8_9NOSO</name>
<evidence type="ECO:0000313" key="1">
    <source>
        <dbReference type="EMBL" id="MBD2533186.1"/>
    </source>
</evidence>
<reference evidence="1 2" key="1">
    <citation type="journal article" date="2020" name="ISME J.">
        <title>Comparative genomics reveals insights into cyanobacterial evolution and habitat adaptation.</title>
        <authorList>
            <person name="Chen M.Y."/>
            <person name="Teng W.K."/>
            <person name="Zhao L."/>
            <person name="Hu C.X."/>
            <person name="Zhou Y.K."/>
            <person name="Han B.P."/>
            <person name="Song L.R."/>
            <person name="Shu W.S."/>
        </authorList>
    </citation>
    <scope>NUCLEOTIDE SEQUENCE [LARGE SCALE GENOMIC DNA]</scope>
    <source>
        <strain evidence="1 2">FACHB-838</strain>
    </source>
</reference>
<proteinExistence type="predicted"/>
<dbReference type="RefSeq" id="WP_190943771.1">
    <property type="nucleotide sequence ID" value="NZ_JACJSI010000084.1"/>
</dbReference>
<dbReference type="Proteomes" id="UP000623440">
    <property type="component" value="Unassembled WGS sequence"/>
</dbReference>
<accession>A0ABR8DWD8</accession>
<keyword evidence="2" id="KW-1185">Reference proteome</keyword>
<protein>
    <submittedName>
        <fullName evidence="1">Uncharacterized protein</fullName>
    </submittedName>
</protein>
<sequence length="51" mass="5828">MKQKRVVLDEKYIPKAEQIIDETGISTFSQLFTILLVNYGDVLVKSLKGEQ</sequence>
<evidence type="ECO:0000313" key="2">
    <source>
        <dbReference type="Proteomes" id="UP000623440"/>
    </source>
</evidence>